<organism evidence="10 11">
    <name type="scientific">Eragrostis curvula</name>
    <name type="common">weeping love grass</name>
    <dbReference type="NCBI Taxonomy" id="38414"/>
    <lineage>
        <taxon>Eukaryota</taxon>
        <taxon>Viridiplantae</taxon>
        <taxon>Streptophyta</taxon>
        <taxon>Embryophyta</taxon>
        <taxon>Tracheophyta</taxon>
        <taxon>Spermatophyta</taxon>
        <taxon>Magnoliopsida</taxon>
        <taxon>Liliopsida</taxon>
        <taxon>Poales</taxon>
        <taxon>Poaceae</taxon>
        <taxon>PACMAD clade</taxon>
        <taxon>Chloridoideae</taxon>
        <taxon>Eragrostideae</taxon>
        <taxon>Eragrostidinae</taxon>
        <taxon>Eragrostis</taxon>
    </lineage>
</organism>
<dbReference type="EMBL" id="RWGY01000007">
    <property type="protein sequence ID" value="TVU38822.1"/>
    <property type="molecule type" value="Genomic_DNA"/>
</dbReference>
<protein>
    <recommendedName>
        <fullName evidence="12">ABC transporter domain-containing protein</fullName>
    </recommendedName>
</protein>
<evidence type="ECO:0008006" key="12">
    <source>
        <dbReference type="Google" id="ProtNLM"/>
    </source>
</evidence>
<feature type="region of interest" description="Disordered" evidence="6">
    <location>
        <begin position="211"/>
        <end position="236"/>
    </location>
</feature>
<dbReference type="InterPro" id="IPR013525">
    <property type="entry name" value="ABC2_TM"/>
</dbReference>
<dbReference type="GO" id="GO:0005524">
    <property type="term" value="F:ATP binding"/>
    <property type="evidence" value="ECO:0007669"/>
    <property type="project" value="InterPro"/>
</dbReference>
<reference evidence="10 11" key="1">
    <citation type="journal article" date="2019" name="Sci. Rep.">
        <title>A high-quality genome of Eragrostis curvula grass provides insights into Poaceae evolution and supports new strategies to enhance forage quality.</title>
        <authorList>
            <person name="Carballo J."/>
            <person name="Santos B.A.C.M."/>
            <person name="Zappacosta D."/>
            <person name="Garbus I."/>
            <person name="Selva J.P."/>
            <person name="Gallo C.A."/>
            <person name="Diaz A."/>
            <person name="Albertini E."/>
            <person name="Caccamo M."/>
            <person name="Echenique V."/>
        </authorList>
    </citation>
    <scope>NUCLEOTIDE SEQUENCE [LARGE SCALE GENOMIC DNA]</scope>
    <source>
        <strain evidence="11">cv. Victoria</strain>
        <tissue evidence="10">Leaf</tissue>
    </source>
</reference>
<dbReference type="Pfam" id="PF01061">
    <property type="entry name" value="ABC2_membrane"/>
    <property type="match status" value="1"/>
</dbReference>
<dbReference type="SUPFAM" id="SSF52540">
    <property type="entry name" value="P-loop containing nucleoside triphosphate hydrolases"/>
    <property type="match status" value="1"/>
</dbReference>
<feature type="non-terminal residue" evidence="10">
    <location>
        <position position="1"/>
    </location>
</feature>
<dbReference type="InterPro" id="IPR027417">
    <property type="entry name" value="P-loop_NTPase"/>
</dbReference>
<name>A0A5J9VR17_9POAL</name>
<dbReference type="Gramene" id="TVU38822">
    <property type="protein sequence ID" value="TVU38822"/>
    <property type="gene ID" value="EJB05_12214"/>
</dbReference>
<dbReference type="PANTHER" id="PTHR19241">
    <property type="entry name" value="ATP-BINDING CASSETTE TRANSPORTER"/>
    <property type="match status" value="1"/>
</dbReference>
<comment type="caution">
    <text evidence="10">The sequence shown here is derived from an EMBL/GenBank/DDBJ whole genome shotgun (WGS) entry which is preliminary data.</text>
</comment>
<dbReference type="GO" id="GO:0140359">
    <property type="term" value="F:ABC-type transporter activity"/>
    <property type="evidence" value="ECO:0007669"/>
    <property type="project" value="InterPro"/>
</dbReference>
<keyword evidence="11" id="KW-1185">Reference proteome</keyword>
<feature type="transmembrane region" description="Helical" evidence="7">
    <location>
        <begin position="381"/>
        <end position="406"/>
    </location>
</feature>
<gene>
    <name evidence="10" type="ORF">EJB05_12214</name>
</gene>
<evidence type="ECO:0000259" key="8">
    <source>
        <dbReference type="Pfam" id="PF00005"/>
    </source>
</evidence>
<accession>A0A5J9VR17</accession>
<feature type="domain" description="ABC transporter" evidence="8">
    <location>
        <begin position="50"/>
        <end position="215"/>
    </location>
</feature>
<evidence type="ECO:0000256" key="3">
    <source>
        <dbReference type="ARBA" id="ARBA00022692"/>
    </source>
</evidence>
<keyword evidence="4 7" id="KW-1133">Transmembrane helix</keyword>
<dbReference type="Pfam" id="PF00005">
    <property type="entry name" value="ABC_tran"/>
    <property type="match status" value="1"/>
</dbReference>
<evidence type="ECO:0000313" key="11">
    <source>
        <dbReference type="Proteomes" id="UP000324897"/>
    </source>
</evidence>
<evidence type="ECO:0000259" key="9">
    <source>
        <dbReference type="Pfam" id="PF01061"/>
    </source>
</evidence>
<feature type="transmembrane region" description="Helical" evidence="7">
    <location>
        <begin position="335"/>
        <end position="361"/>
    </location>
</feature>
<dbReference type="OrthoDB" id="659169at2759"/>
<evidence type="ECO:0000256" key="7">
    <source>
        <dbReference type="SAM" id="Phobius"/>
    </source>
</evidence>
<comment type="subcellular location">
    <subcellularLocation>
        <location evidence="1">Membrane</location>
        <topology evidence="1">Multi-pass membrane protein</topology>
    </subcellularLocation>
</comment>
<evidence type="ECO:0000256" key="5">
    <source>
        <dbReference type="ARBA" id="ARBA00023136"/>
    </source>
</evidence>
<dbReference type="InterPro" id="IPR003439">
    <property type="entry name" value="ABC_transporter-like_ATP-bd"/>
</dbReference>
<feature type="transmembrane region" description="Helical" evidence="7">
    <location>
        <begin position="530"/>
        <end position="551"/>
    </location>
</feature>
<keyword evidence="2" id="KW-0813">Transport</keyword>
<proteinExistence type="predicted"/>
<feature type="transmembrane region" description="Helical" evidence="7">
    <location>
        <begin position="447"/>
        <end position="469"/>
    </location>
</feature>
<dbReference type="AlphaFoldDB" id="A0A5J9VR17"/>
<evidence type="ECO:0000313" key="10">
    <source>
        <dbReference type="EMBL" id="TVU38822.1"/>
    </source>
</evidence>
<keyword evidence="5 7" id="KW-0472">Membrane</keyword>
<evidence type="ECO:0000256" key="6">
    <source>
        <dbReference type="SAM" id="MobiDB-lite"/>
    </source>
</evidence>
<sequence length="561" mass="63013">MESSTGDGGYRRRPRRCAVLGRPLRGISWSQALGLISRFGSSNKRTIKILKDVSGIIKPSRMTLLLGPPASGKSTLMRALTGKPAKNLKMSGNITYCGHTFSEFYPERTSAYVSQYDLHYGEMTVRETMDFSRRCLGIGARYDMLSELARRERNAGIKPDPEIDALMKATAVEGKETNIMTDLILKVLGLDICADIIVGDEMKRGISGGQKKRVTTAGDNTSTVVADDDSENELENDSINQTQMSQVTRGTNGAANRRTQTGMILPFQPLALSFNHMNYYVDMPAFMANVWKQFRSYWKNPPYNAMRYLMTALYAIVFGTVFWRKGKNVENQEDLVNLLGATYAAVFFLGAANLLSCLPVFSIERTVFYRENAAGMYSPLSYAFALTVVEMVYNIAQGILYTLPIYAMIGYEWKADKFFYFLFFISACFLYFTMFGAMLIACTPSQMLANILVSFALTGWNIFAGFLIARPAIPVWWRWFYWADPVSWTIYGVTASQFGNVGDTVKVPGSATGIVVKDFLDRNLGYKHDFVGYVLLAHFGYILLFVFLFAYGTKALNFQKR</sequence>
<feature type="compositionally biased region" description="Acidic residues" evidence="6">
    <location>
        <begin position="226"/>
        <end position="236"/>
    </location>
</feature>
<feature type="domain" description="ABC-2 type transporter transmembrane" evidence="9">
    <location>
        <begin position="285"/>
        <end position="498"/>
    </location>
</feature>
<evidence type="ECO:0000256" key="4">
    <source>
        <dbReference type="ARBA" id="ARBA00022989"/>
    </source>
</evidence>
<keyword evidence="3 7" id="KW-0812">Transmembrane</keyword>
<dbReference type="Proteomes" id="UP000324897">
    <property type="component" value="Chromosome 4"/>
</dbReference>
<feature type="transmembrane region" description="Helical" evidence="7">
    <location>
        <begin position="418"/>
        <end position="441"/>
    </location>
</feature>
<dbReference type="GO" id="GO:0005886">
    <property type="term" value="C:plasma membrane"/>
    <property type="evidence" value="ECO:0007669"/>
    <property type="project" value="UniProtKB-ARBA"/>
</dbReference>
<evidence type="ECO:0000256" key="2">
    <source>
        <dbReference type="ARBA" id="ARBA00022448"/>
    </source>
</evidence>
<feature type="transmembrane region" description="Helical" evidence="7">
    <location>
        <begin position="305"/>
        <end position="323"/>
    </location>
</feature>
<dbReference type="GO" id="GO:0016887">
    <property type="term" value="F:ATP hydrolysis activity"/>
    <property type="evidence" value="ECO:0007669"/>
    <property type="project" value="InterPro"/>
</dbReference>
<evidence type="ECO:0000256" key="1">
    <source>
        <dbReference type="ARBA" id="ARBA00004141"/>
    </source>
</evidence>
<dbReference type="Gene3D" id="3.40.50.300">
    <property type="entry name" value="P-loop containing nucleotide triphosphate hydrolases"/>
    <property type="match status" value="1"/>
</dbReference>